<dbReference type="PANTHER" id="PTHR34541">
    <property type="entry name" value="OS01G0729900 PROTEIN"/>
    <property type="match status" value="1"/>
</dbReference>
<protein>
    <submittedName>
        <fullName evidence="2">Uncharacterized protein</fullName>
    </submittedName>
</protein>
<reference evidence="2" key="1">
    <citation type="submission" date="2015-06" db="UniProtKB">
        <authorList>
            <consortium name="EnsemblPlants"/>
        </authorList>
    </citation>
    <scope>IDENTIFICATION</scope>
</reference>
<feature type="compositionally biased region" description="Polar residues" evidence="1">
    <location>
        <begin position="11"/>
        <end position="20"/>
    </location>
</feature>
<organism evidence="2">
    <name type="scientific">Aegilops tauschii</name>
    <name type="common">Tausch's goatgrass</name>
    <name type="synonym">Aegilops squarrosa</name>
    <dbReference type="NCBI Taxonomy" id="37682"/>
    <lineage>
        <taxon>Eukaryota</taxon>
        <taxon>Viridiplantae</taxon>
        <taxon>Streptophyta</taxon>
        <taxon>Embryophyta</taxon>
        <taxon>Tracheophyta</taxon>
        <taxon>Spermatophyta</taxon>
        <taxon>Magnoliopsida</taxon>
        <taxon>Liliopsida</taxon>
        <taxon>Poales</taxon>
        <taxon>Poaceae</taxon>
        <taxon>BOP clade</taxon>
        <taxon>Pooideae</taxon>
        <taxon>Triticodae</taxon>
        <taxon>Triticeae</taxon>
        <taxon>Triticinae</taxon>
        <taxon>Aegilops</taxon>
    </lineage>
</organism>
<evidence type="ECO:0000313" key="2">
    <source>
        <dbReference type="EnsemblPlants" id="EMT17131"/>
    </source>
</evidence>
<accession>N1R3U0</accession>
<name>N1R3U0_AEGTA</name>
<dbReference type="PANTHER" id="PTHR34541:SF2">
    <property type="entry name" value="OS01G0729900 PROTEIN"/>
    <property type="match status" value="1"/>
</dbReference>
<sequence>MTDMAAKSEPSETLRSPSLNSAFTPIGTVNMSATYSTRNNDIESSVVARGDLWRLEASRSGSTSGNDTSPLYLVQLGPLLFVRDSTLLLPVHLSKQHLLWYGYDRKNGVHSLCPAIWSKQRRWLMMSMMCLNPVACSFMDLQFPNGQVTYVAGEGITASGFVPLFGGLLQAHGKFPGETRMSFSCKNKRGTRFTPMFQWPDKSLSLGVTQALAYKRSGLMVRPSIQVSVCPTFGGSDPGVRAEVIHSLKEELNVMCGLSCSRNPSAFTALSVAKEMLVDCLCVMQRRLANWIVVGAGLSANFVTYAGFLSPPLLIGAYFVTKVNLGG</sequence>
<proteinExistence type="predicted"/>
<feature type="region of interest" description="Disordered" evidence="1">
    <location>
        <begin position="1"/>
        <end position="20"/>
    </location>
</feature>
<dbReference type="AlphaFoldDB" id="N1R3U0"/>
<dbReference type="EnsemblPlants" id="EMT17131">
    <property type="protein sequence ID" value="EMT17131"/>
    <property type="gene ID" value="F775_26809"/>
</dbReference>
<evidence type="ECO:0000256" key="1">
    <source>
        <dbReference type="SAM" id="MobiDB-lite"/>
    </source>
</evidence>